<dbReference type="InterPro" id="IPR052738">
    <property type="entry name" value="ABC-Tungstate_binding"/>
</dbReference>
<dbReference type="PANTHER" id="PTHR37945">
    <property type="entry name" value="EXTRACELLULAR TUNGSTATE BINDING PROTEIN"/>
    <property type="match status" value="1"/>
</dbReference>
<dbReference type="RefSeq" id="WP_255333565.1">
    <property type="nucleotide sequence ID" value="NZ_VOTZ01000046.1"/>
</dbReference>
<comment type="caution">
    <text evidence="2">The sequence shown here is derived from an EMBL/GenBank/DDBJ whole genome shotgun (WGS) entry which is preliminary data.</text>
</comment>
<dbReference type="EMBL" id="VOTZ01000046">
    <property type="protein sequence ID" value="MCQ1539590.1"/>
    <property type="molecule type" value="Genomic_DNA"/>
</dbReference>
<dbReference type="Pfam" id="PF12849">
    <property type="entry name" value="PBP_like_2"/>
    <property type="match status" value="1"/>
</dbReference>
<proteinExistence type="predicted"/>
<accession>A0ABD4TP11</accession>
<dbReference type="PANTHER" id="PTHR37945:SF1">
    <property type="entry name" value="EXTRACELLULAR TUNGSTATE BINDING PROTEIN"/>
    <property type="match status" value="1"/>
</dbReference>
<dbReference type="PROSITE" id="PS51257">
    <property type="entry name" value="PROKAR_LIPOPROTEIN"/>
    <property type="match status" value="1"/>
</dbReference>
<gene>
    <name evidence="2" type="ORF">FTO68_11485</name>
</gene>
<sequence>MEWNRILLVAALLIAGLLVAGCVSEDAPAVPDATPAPTAAPAPEELRIATTTSLYDTGLLDHLGPAFEKKYNAKLLIVSAGTGKALEYGQRGDVDVMMVHDRAREDTFIADGDGVDRRVIAYNYFVIVGPESDPAGIRGTEPEEAFQTLMTEGKAGTPGVVFVSRGDSSGTHAKEKAIWKAAGYDYATDVQNSGDWYVEAGTGMGATLVMANEKEAYTLSDIGTFLAYKGDLQLVPIVDSGDILLNVYSTMLINPEKHAGIDTELGKAWINYLISDDVQQEIATFGVAEYGEPLFFAASGKWVLMGVPEAEVTSPVV</sequence>
<protein>
    <submittedName>
        <fullName evidence="2">Tungsten ABC transporter substrate-binding protein</fullName>
    </submittedName>
</protein>
<dbReference type="Gene3D" id="3.40.190.10">
    <property type="entry name" value="Periplasmic binding protein-like II"/>
    <property type="match status" value="2"/>
</dbReference>
<dbReference type="InterPro" id="IPR024370">
    <property type="entry name" value="PBP_domain"/>
</dbReference>
<dbReference type="Proteomes" id="UP001524383">
    <property type="component" value="Unassembled WGS sequence"/>
</dbReference>
<name>A0ABD4TP11_9EURY</name>
<keyword evidence="3" id="KW-1185">Reference proteome</keyword>
<feature type="domain" description="PBP" evidence="1">
    <location>
        <begin position="39"/>
        <end position="277"/>
    </location>
</feature>
<dbReference type="SUPFAM" id="SSF53850">
    <property type="entry name" value="Periplasmic binding protein-like II"/>
    <property type="match status" value="1"/>
</dbReference>
<reference evidence="2 3" key="1">
    <citation type="submission" date="2019-08" db="EMBL/GenBank/DDBJ databases">
        <authorList>
            <person name="Chen S.-C."/>
            <person name="Lai M.-C."/>
            <person name="You Y.-T."/>
        </authorList>
    </citation>
    <scope>NUCLEOTIDE SEQUENCE [LARGE SCALE GENOMIC DNA]</scope>
    <source>
        <strain evidence="2 3">P2F9704a</strain>
    </source>
</reference>
<organism evidence="2 3">
    <name type="scientific">Methanocalculus taiwanensis</name>
    <dbReference type="NCBI Taxonomy" id="106207"/>
    <lineage>
        <taxon>Archaea</taxon>
        <taxon>Methanobacteriati</taxon>
        <taxon>Methanobacteriota</taxon>
        <taxon>Stenosarchaea group</taxon>
        <taxon>Methanomicrobia</taxon>
        <taxon>Methanomicrobiales</taxon>
        <taxon>Methanocalculaceae</taxon>
        <taxon>Methanocalculus</taxon>
    </lineage>
</organism>
<dbReference type="AlphaFoldDB" id="A0ABD4TP11"/>
<evidence type="ECO:0000259" key="1">
    <source>
        <dbReference type="Pfam" id="PF12849"/>
    </source>
</evidence>
<evidence type="ECO:0000313" key="2">
    <source>
        <dbReference type="EMBL" id="MCQ1539590.1"/>
    </source>
</evidence>
<evidence type="ECO:0000313" key="3">
    <source>
        <dbReference type="Proteomes" id="UP001524383"/>
    </source>
</evidence>